<accession>A0ABR7T8A8</accession>
<gene>
    <name evidence="2" type="ORF">GLO26_00680</name>
</gene>
<keyword evidence="3" id="KW-1185">Reference proteome</keyword>
<sequence length="54" mass="6172">MIIGATKKAQPLFSNLPSINDKEYGKQFAQVNPLFSWHANYINVNRKKSYNSAQ</sequence>
<evidence type="ECO:0000313" key="3">
    <source>
        <dbReference type="Proteomes" id="UP000638836"/>
    </source>
</evidence>
<dbReference type="EMBL" id="WNJQ01000001">
    <property type="protein sequence ID" value="MBC9824342.1"/>
    <property type="molecule type" value="Genomic_DNA"/>
</dbReference>
<dbReference type="Proteomes" id="UP000638836">
    <property type="component" value="Unassembled WGS sequence"/>
</dbReference>
<organism evidence="2 3">
    <name type="scientific">Carnobacterium inhibens</name>
    <dbReference type="NCBI Taxonomy" id="147709"/>
    <lineage>
        <taxon>Bacteria</taxon>
        <taxon>Bacillati</taxon>
        <taxon>Bacillota</taxon>
        <taxon>Bacilli</taxon>
        <taxon>Lactobacillales</taxon>
        <taxon>Carnobacteriaceae</taxon>
        <taxon>Carnobacterium</taxon>
    </lineage>
</organism>
<name>A0ABR7T8A8_9LACT</name>
<proteinExistence type="predicted"/>
<dbReference type="Pfam" id="PF22016">
    <property type="entry name" value="DUF6933"/>
    <property type="match status" value="1"/>
</dbReference>
<dbReference type="InterPro" id="IPR053864">
    <property type="entry name" value="DUF6933"/>
</dbReference>
<protein>
    <recommendedName>
        <fullName evidence="1">DUF6933 domain-containing protein</fullName>
    </recommendedName>
</protein>
<feature type="domain" description="DUF6933" evidence="1">
    <location>
        <begin position="2"/>
        <end position="48"/>
    </location>
</feature>
<evidence type="ECO:0000313" key="2">
    <source>
        <dbReference type="EMBL" id="MBC9824342.1"/>
    </source>
</evidence>
<dbReference type="RefSeq" id="WP_156098850.1">
    <property type="nucleotide sequence ID" value="NZ_WNJQ01000001.1"/>
</dbReference>
<reference evidence="2 3" key="1">
    <citation type="journal article" date="2020" name="Microorganisms">
        <title>New Insight into Antimicrobial Compounds from Food and Marine-Sourced Carnobacterium Species through Phenotype and Genome Analyses.</title>
        <authorList>
            <person name="Begrem S."/>
            <person name="Ivaniuk F."/>
            <person name="Gigout-Chevalier F."/>
            <person name="Kolypczuk L."/>
            <person name="Bonnetot S."/>
            <person name="Leroi F."/>
            <person name="Grovel O."/>
            <person name="Delbarre-Ladrat C."/>
            <person name="Passerini D."/>
        </authorList>
    </citation>
    <scope>NUCLEOTIDE SEQUENCE [LARGE SCALE GENOMIC DNA]</scope>
    <source>
        <strain evidence="2 3">MIP2551</strain>
    </source>
</reference>
<comment type="caution">
    <text evidence="2">The sequence shown here is derived from an EMBL/GenBank/DDBJ whole genome shotgun (WGS) entry which is preliminary data.</text>
</comment>
<evidence type="ECO:0000259" key="1">
    <source>
        <dbReference type="Pfam" id="PF22016"/>
    </source>
</evidence>